<dbReference type="AlphaFoldDB" id="A0A9Q1GV00"/>
<dbReference type="OrthoDB" id="1001981at2759"/>
<sequence length="191" mass="22403">MCTPSLLHLLRALRQSLSHHGQNVELLYFDRVEFKGKRIWPNNGVLEIIEKDVRATLTLPIGPLEVHMAWTYGPKNKYTKLLKRWSRRRNLGRMGTRKVGMMVEQILQRGDCGEMFKRDFILHSSVWRKENRRLMVSHRKHQTTDVLEEKNKDKEMFLREHGKGRAINKIGHQTIIPKAKANLQQELASMG</sequence>
<evidence type="ECO:0000313" key="1">
    <source>
        <dbReference type="EMBL" id="KAJ8428347.1"/>
    </source>
</evidence>
<evidence type="ECO:0000313" key="2">
    <source>
        <dbReference type="Proteomes" id="UP001153076"/>
    </source>
</evidence>
<proteinExistence type="predicted"/>
<protein>
    <submittedName>
        <fullName evidence="1">Uncharacterized protein</fullName>
    </submittedName>
</protein>
<dbReference type="EMBL" id="JAKOGI010001019">
    <property type="protein sequence ID" value="KAJ8428347.1"/>
    <property type="molecule type" value="Genomic_DNA"/>
</dbReference>
<organism evidence="1 2">
    <name type="scientific">Carnegiea gigantea</name>
    <dbReference type="NCBI Taxonomy" id="171969"/>
    <lineage>
        <taxon>Eukaryota</taxon>
        <taxon>Viridiplantae</taxon>
        <taxon>Streptophyta</taxon>
        <taxon>Embryophyta</taxon>
        <taxon>Tracheophyta</taxon>
        <taxon>Spermatophyta</taxon>
        <taxon>Magnoliopsida</taxon>
        <taxon>eudicotyledons</taxon>
        <taxon>Gunneridae</taxon>
        <taxon>Pentapetalae</taxon>
        <taxon>Caryophyllales</taxon>
        <taxon>Cactineae</taxon>
        <taxon>Cactaceae</taxon>
        <taxon>Cactoideae</taxon>
        <taxon>Echinocereeae</taxon>
        <taxon>Carnegiea</taxon>
    </lineage>
</organism>
<keyword evidence="2" id="KW-1185">Reference proteome</keyword>
<reference evidence="1" key="1">
    <citation type="submission" date="2022-04" db="EMBL/GenBank/DDBJ databases">
        <title>Carnegiea gigantea Genome sequencing and assembly v2.</title>
        <authorList>
            <person name="Copetti D."/>
            <person name="Sanderson M.J."/>
            <person name="Burquez A."/>
            <person name="Wojciechowski M.F."/>
        </authorList>
    </citation>
    <scope>NUCLEOTIDE SEQUENCE</scope>
    <source>
        <strain evidence="1">SGP5-SGP5p</strain>
        <tissue evidence="1">Aerial part</tissue>
    </source>
</reference>
<name>A0A9Q1GV00_9CARY</name>
<dbReference type="Proteomes" id="UP001153076">
    <property type="component" value="Unassembled WGS sequence"/>
</dbReference>
<comment type="caution">
    <text evidence="1">The sequence shown here is derived from an EMBL/GenBank/DDBJ whole genome shotgun (WGS) entry which is preliminary data.</text>
</comment>
<accession>A0A9Q1GV00</accession>
<gene>
    <name evidence="1" type="ORF">Cgig2_002760</name>
</gene>